<keyword evidence="8" id="KW-0169">Cobalamin biosynthesis</keyword>
<evidence type="ECO:0000256" key="1">
    <source>
        <dbReference type="ARBA" id="ARBA00001946"/>
    </source>
</evidence>
<dbReference type="HAMAP" id="MF_00719">
    <property type="entry name" value="CobS"/>
    <property type="match status" value="1"/>
</dbReference>
<organism evidence="19 20">
    <name type="scientific">Candidatus Desantisbacteria bacterium CG_4_10_14_0_8_um_filter_48_22</name>
    <dbReference type="NCBI Taxonomy" id="1974543"/>
    <lineage>
        <taxon>Bacteria</taxon>
        <taxon>Candidatus Desantisiibacteriota</taxon>
    </lineage>
</organism>
<name>A0A2M7S7N8_9BACT</name>
<feature type="transmembrane region" description="Helical" evidence="18">
    <location>
        <begin position="7"/>
        <end position="30"/>
    </location>
</feature>
<dbReference type="GO" id="GO:0051073">
    <property type="term" value="F:adenosylcobinamide-GDP ribazoletransferase activity"/>
    <property type="evidence" value="ECO:0007669"/>
    <property type="project" value="UniProtKB-EC"/>
</dbReference>
<dbReference type="UniPathway" id="UPA00148">
    <property type="reaction ID" value="UER00238"/>
</dbReference>
<accession>A0A2M7S7N8</accession>
<evidence type="ECO:0000256" key="16">
    <source>
        <dbReference type="ARBA" id="ARBA00049504"/>
    </source>
</evidence>
<evidence type="ECO:0000256" key="10">
    <source>
        <dbReference type="ARBA" id="ARBA00022692"/>
    </source>
</evidence>
<evidence type="ECO:0000256" key="13">
    <source>
        <dbReference type="ARBA" id="ARBA00023136"/>
    </source>
</evidence>
<comment type="function">
    <text evidence="14">Joins adenosylcobinamide-GDP and alpha-ribazole to generate adenosylcobalamin (Ado-cobalamin). Also synthesizes adenosylcobalamin 5'-phosphate from adenosylcobinamide-GDP and alpha-ribazole 5'-phosphate.</text>
</comment>
<dbReference type="NCBIfam" id="TIGR00317">
    <property type="entry name" value="cobS"/>
    <property type="match status" value="1"/>
</dbReference>
<feature type="transmembrane region" description="Helical" evidence="18">
    <location>
        <begin position="207"/>
        <end position="226"/>
    </location>
</feature>
<evidence type="ECO:0000256" key="4">
    <source>
        <dbReference type="ARBA" id="ARBA00010561"/>
    </source>
</evidence>
<dbReference type="InterPro" id="IPR003805">
    <property type="entry name" value="CobS"/>
</dbReference>
<dbReference type="GO" id="GO:0008818">
    <property type="term" value="F:cobalamin 5'-phosphate synthase activity"/>
    <property type="evidence" value="ECO:0007669"/>
    <property type="project" value="UniProtKB-UniRule"/>
</dbReference>
<keyword evidence="12 18" id="KW-1133">Transmembrane helix</keyword>
<evidence type="ECO:0000256" key="8">
    <source>
        <dbReference type="ARBA" id="ARBA00022573"/>
    </source>
</evidence>
<proteinExistence type="inferred from homology"/>
<evidence type="ECO:0000256" key="7">
    <source>
        <dbReference type="ARBA" id="ARBA00022475"/>
    </source>
</evidence>
<dbReference type="GO" id="GO:0005886">
    <property type="term" value="C:plasma membrane"/>
    <property type="evidence" value="ECO:0007669"/>
    <property type="project" value="UniProtKB-SubCell"/>
</dbReference>
<protein>
    <recommendedName>
        <fullName evidence="6 17">Adenosylcobinamide-GDP ribazoletransferase</fullName>
        <ecNumber evidence="5 17">2.7.8.26</ecNumber>
    </recommendedName>
</protein>
<comment type="subcellular location">
    <subcellularLocation>
        <location evidence="2">Cell membrane</location>
        <topology evidence="2">Multi-pass membrane protein</topology>
    </subcellularLocation>
</comment>
<feature type="transmembrane region" description="Helical" evidence="18">
    <location>
        <begin position="36"/>
        <end position="60"/>
    </location>
</feature>
<evidence type="ECO:0000256" key="12">
    <source>
        <dbReference type="ARBA" id="ARBA00022989"/>
    </source>
</evidence>
<gene>
    <name evidence="19" type="primary">cobS</name>
    <name evidence="19" type="ORF">COY52_09530</name>
</gene>
<dbReference type="GO" id="GO:0009236">
    <property type="term" value="P:cobalamin biosynthetic process"/>
    <property type="evidence" value="ECO:0007669"/>
    <property type="project" value="UniProtKB-UniRule"/>
</dbReference>
<evidence type="ECO:0000256" key="17">
    <source>
        <dbReference type="NCBIfam" id="TIGR00317"/>
    </source>
</evidence>
<evidence type="ECO:0000256" key="6">
    <source>
        <dbReference type="ARBA" id="ARBA00015850"/>
    </source>
</evidence>
<comment type="similarity">
    <text evidence="4">Belongs to the CobS family.</text>
</comment>
<comment type="pathway">
    <text evidence="3">Cofactor biosynthesis; adenosylcobalamin biosynthesis; adenosylcobalamin from cob(II)yrinate a,c-diamide: step 7/7.</text>
</comment>
<comment type="catalytic activity">
    <reaction evidence="16">
        <text>alpha-ribazole 5'-phosphate + adenosylcob(III)inamide-GDP = adenosylcob(III)alamin 5'-phosphate + GMP + H(+)</text>
        <dbReference type="Rhea" id="RHEA:23560"/>
        <dbReference type="ChEBI" id="CHEBI:15378"/>
        <dbReference type="ChEBI" id="CHEBI:57918"/>
        <dbReference type="ChEBI" id="CHEBI:58115"/>
        <dbReference type="ChEBI" id="CHEBI:60487"/>
        <dbReference type="ChEBI" id="CHEBI:60493"/>
        <dbReference type="EC" id="2.7.8.26"/>
    </reaction>
</comment>
<dbReference type="Pfam" id="PF02654">
    <property type="entry name" value="CobS"/>
    <property type="match status" value="1"/>
</dbReference>
<evidence type="ECO:0000256" key="15">
    <source>
        <dbReference type="ARBA" id="ARBA00048623"/>
    </source>
</evidence>
<dbReference type="EC" id="2.7.8.26" evidence="5 17"/>
<dbReference type="AlphaFoldDB" id="A0A2M7S7N8"/>
<evidence type="ECO:0000256" key="3">
    <source>
        <dbReference type="ARBA" id="ARBA00004663"/>
    </source>
</evidence>
<evidence type="ECO:0000256" key="14">
    <source>
        <dbReference type="ARBA" id="ARBA00025228"/>
    </source>
</evidence>
<evidence type="ECO:0000313" key="19">
    <source>
        <dbReference type="EMBL" id="PIZ15536.1"/>
    </source>
</evidence>
<comment type="cofactor">
    <cofactor evidence="1">
        <name>Mg(2+)</name>
        <dbReference type="ChEBI" id="CHEBI:18420"/>
    </cofactor>
</comment>
<evidence type="ECO:0000256" key="9">
    <source>
        <dbReference type="ARBA" id="ARBA00022679"/>
    </source>
</evidence>
<reference evidence="20" key="1">
    <citation type="submission" date="2017-09" db="EMBL/GenBank/DDBJ databases">
        <title>Depth-based differentiation of microbial function through sediment-hosted aquifers and enrichment of novel symbionts in the deep terrestrial subsurface.</title>
        <authorList>
            <person name="Probst A.J."/>
            <person name="Ladd B."/>
            <person name="Jarett J.K."/>
            <person name="Geller-Mcgrath D.E."/>
            <person name="Sieber C.M.K."/>
            <person name="Emerson J.B."/>
            <person name="Anantharaman K."/>
            <person name="Thomas B.C."/>
            <person name="Malmstrom R."/>
            <person name="Stieglmeier M."/>
            <person name="Klingl A."/>
            <person name="Woyke T."/>
            <person name="Ryan C.M."/>
            <person name="Banfield J.F."/>
        </authorList>
    </citation>
    <scope>NUCLEOTIDE SEQUENCE [LARGE SCALE GENOMIC DNA]</scope>
</reference>
<dbReference type="PANTHER" id="PTHR34148:SF1">
    <property type="entry name" value="ADENOSYLCOBINAMIDE-GDP RIBAZOLETRANSFERASE"/>
    <property type="match status" value="1"/>
</dbReference>
<evidence type="ECO:0000256" key="5">
    <source>
        <dbReference type="ARBA" id="ARBA00013200"/>
    </source>
</evidence>
<feature type="transmembrane region" description="Helical" evidence="18">
    <location>
        <begin position="152"/>
        <end position="169"/>
    </location>
</feature>
<keyword evidence="11" id="KW-0460">Magnesium</keyword>
<dbReference type="Proteomes" id="UP000229307">
    <property type="component" value="Unassembled WGS sequence"/>
</dbReference>
<keyword evidence="7" id="KW-1003">Cell membrane</keyword>
<keyword evidence="9 19" id="KW-0808">Transferase</keyword>
<evidence type="ECO:0000256" key="18">
    <source>
        <dbReference type="SAM" id="Phobius"/>
    </source>
</evidence>
<feature type="non-terminal residue" evidence="19">
    <location>
        <position position="1"/>
    </location>
</feature>
<evidence type="ECO:0000313" key="20">
    <source>
        <dbReference type="Proteomes" id="UP000229307"/>
    </source>
</evidence>
<evidence type="ECO:0000256" key="2">
    <source>
        <dbReference type="ARBA" id="ARBA00004651"/>
    </source>
</evidence>
<comment type="caution">
    <text evidence="19">The sequence shown here is derived from an EMBL/GenBank/DDBJ whole genome shotgun (WGS) entry which is preliminary data.</text>
</comment>
<keyword evidence="13 18" id="KW-0472">Membrane</keyword>
<sequence>DYAKSTVFFPVVGLFIGLLLALFNAVISGIMPQLPASVFILIFWVFITGALHLDGLADTFDGFYSGGDKEKILKVMEDTATGAKGAAVLVMTLLFKFVLISGLGGSARFGALVVAPVISRYCMVLAMAGTVPAREEGMGRLFIGNVKPAETIAASVTAVALVCLCSVLLGSGMLFIMALGISVMLALGFTRYCIFKIGGMTGDTLGALNEIVEVAVLVVMVSVSFMRGI</sequence>
<dbReference type="EMBL" id="PFMR01000257">
    <property type="protein sequence ID" value="PIZ15536.1"/>
    <property type="molecule type" value="Genomic_DNA"/>
</dbReference>
<dbReference type="PANTHER" id="PTHR34148">
    <property type="entry name" value="ADENOSYLCOBINAMIDE-GDP RIBAZOLETRANSFERASE"/>
    <property type="match status" value="1"/>
</dbReference>
<feature type="transmembrane region" description="Helical" evidence="18">
    <location>
        <begin position="81"/>
        <end position="103"/>
    </location>
</feature>
<evidence type="ECO:0000256" key="11">
    <source>
        <dbReference type="ARBA" id="ARBA00022842"/>
    </source>
</evidence>
<comment type="catalytic activity">
    <reaction evidence="15">
        <text>alpha-ribazole + adenosylcob(III)inamide-GDP = adenosylcob(III)alamin + GMP + H(+)</text>
        <dbReference type="Rhea" id="RHEA:16049"/>
        <dbReference type="ChEBI" id="CHEBI:10329"/>
        <dbReference type="ChEBI" id="CHEBI:15378"/>
        <dbReference type="ChEBI" id="CHEBI:18408"/>
        <dbReference type="ChEBI" id="CHEBI:58115"/>
        <dbReference type="ChEBI" id="CHEBI:60487"/>
        <dbReference type="EC" id="2.7.8.26"/>
    </reaction>
</comment>
<keyword evidence="10 18" id="KW-0812">Transmembrane</keyword>
<feature type="transmembrane region" description="Helical" evidence="18">
    <location>
        <begin position="109"/>
        <end position="131"/>
    </location>
</feature>
<feature type="transmembrane region" description="Helical" evidence="18">
    <location>
        <begin position="175"/>
        <end position="195"/>
    </location>
</feature>